<comment type="caution">
    <text evidence="1">The sequence shown here is derived from an EMBL/GenBank/DDBJ whole genome shotgun (WGS) entry which is preliminary data.</text>
</comment>
<dbReference type="AlphaFoldDB" id="A0A433R0P2"/>
<reference evidence="1 2" key="1">
    <citation type="journal article" date="2018" name="New Phytol.">
        <title>Phylogenomics of Endogonaceae and evolution of mycorrhizas within Mucoromycota.</title>
        <authorList>
            <person name="Chang Y."/>
            <person name="Desiro A."/>
            <person name="Na H."/>
            <person name="Sandor L."/>
            <person name="Lipzen A."/>
            <person name="Clum A."/>
            <person name="Barry K."/>
            <person name="Grigoriev I.V."/>
            <person name="Martin F.M."/>
            <person name="Stajich J.E."/>
            <person name="Smith M.E."/>
            <person name="Bonito G."/>
            <person name="Spatafora J.W."/>
        </authorList>
    </citation>
    <scope>NUCLEOTIDE SEQUENCE [LARGE SCALE GENOMIC DNA]</scope>
    <source>
        <strain evidence="1 2">AD002</strain>
    </source>
</reference>
<proteinExistence type="predicted"/>
<organism evidence="1 2">
    <name type="scientific">Jimgerdemannia flammicorona</name>
    <dbReference type="NCBI Taxonomy" id="994334"/>
    <lineage>
        <taxon>Eukaryota</taxon>
        <taxon>Fungi</taxon>
        <taxon>Fungi incertae sedis</taxon>
        <taxon>Mucoromycota</taxon>
        <taxon>Mucoromycotina</taxon>
        <taxon>Endogonomycetes</taxon>
        <taxon>Endogonales</taxon>
        <taxon>Endogonaceae</taxon>
        <taxon>Jimgerdemannia</taxon>
    </lineage>
</organism>
<evidence type="ECO:0000313" key="2">
    <source>
        <dbReference type="Proteomes" id="UP000274822"/>
    </source>
</evidence>
<keyword evidence="2" id="KW-1185">Reference proteome</keyword>
<dbReference type="EMBL" id="RBNJ01000015">
    <property type="protein sequence ID" value="RUS35597.1"/>
    <property type="molecule type" value="Genomic_DNA"/>
</dbReference>
<sequence length="122" mass="13701">MQTRLIHHNDGCFPISPKSPKCIQTCPRARQYNPSPNLIYINCSFFHPPSLHLAAVIRSSVCRYVRLPTTFSHAGIAGLETVRNNAFLLLRLAGLRLLRLTGLRLAIDVGCQHLWGYSFNVS</sequence>
<gene>
    <name evidence="1" type="ORF">BC938DRAFT_473122</name>
</gene>
<name>A0A433R0P2_9FUNG</name>
<protein>
    <submittedName>
        <fullName evidence="1">Uncharacterized protein</fullName>
    </submittedName>
</protein>
<evidence type="ECO:0000313" key="1">
    <source>
        <dbReference type="EMBL" id="RUS35597.1"/>
    </source>
</evidence>
<dbReference type="Proteomes" id="UP000274822">
    <property type="component" value="Unassembled WGS sequence"/>
</dbReference>
<accession>A0A433R0P2</accession>